<organism evidence="1 2">
    <name type="scientific">Desmophyllum pertusum</name>
    <dbReference type="NCBI Taxonomy" id="174260"/>
    <lineage>
        <taxon>Eukaryota</taxon>
        <taxon>Metazoa</taxon>
        <taxon>Cnidaria</taxon>
        <taxon>Anthozoa</taxon>
        <taxon>Hexacorallia</taxon>
        <taxon>Scleractinia</taxon>
        <taxon>Caryophylliina</taxon>
        <taxon>Caryophylliidae</taxon>
        <taxon>Desmophyllum</taxon>
    </lineage>
</organism>
<name>A0A9W9ZN36_9CNID</name>
<proteinExistence type="predicted"/>
<dbReference type="Proteomes" id="UP001163046">
    <property type="component" value="Unassembled WGS sequence"/>
</dbReference>
<dbReference type="AlphaFoldDB" id="A0A9W9ZN36"/>
<gene>
    <name evidence="1" type="ORF">OS493_022468</name>
</gene>
<protein>
    <submittedName>
        <fullName evidence="1">Uncharacterized protein</fullName>
    </submittedName>
</protein>
<evidence type="ECO:0000313" key="2">
    <source>
        <dbReference type="Proteomes" id="UP001163046"/>
    </source>
</evidence>
<evidence type="ECO:0000313" key="1">
    <source>
        <dbReference type="EMBL" id="KAJ7384355.1"/>
    </source>
</evidence>
<reference evidence="1" key="1">
    <citation type="submission" date="2023-01" db="EMBL/GenBank/DDBJ databases">
        <title>Genome assembly of the deep-sea coral Lophelia pertusa.</title>
        <authorList>
            <person name="Herrera S."/>
            <person name="Cordes E."/>
        </authorList>
    </citation>
    <scope>NUCLEOTIDE SEQUENCE</scope>
    <source>
        <strain evidence="1">USNM1676648</strain>
        <tissue evidence="1">Polyp</tissue>
    </source>
</reference>
<accession>A0A9W9ZN36</accession>
<dbReference type="OrthoDB" id="5986074at2759"/>
<comment type="caution">
    <text evidence="1">The sequence shown here is derived from an EMBL/GenBank/DDBJ whole genome shotgun (WGS) entry which is preliminary data.</text>
</comment>
<dbReference type="EMBL" id="MU825888">
    <property type="protein sequence ID" value="KAJ7384355.1"/>
    <property type="molecule type" value="Genomic_DNA"/>
</dbReference>
<sequence>MDKGRGLLDRFLISVPFALKPTPQSEEEAAEYLNTLPFITFQAFKKYSQRRLRSVQKQEYEQCLQAITAFGTVVELRVPRCTQKLRIFVKKPAAIIQPWPANAPCSRHDYIQKISKPLNNLITPNILNALVSAGHITQEDIMATTD</sequence>
<keyword evidence="2" id="KW-1185">Reference proteome</keyword>